<reference evidence="1" key="1">
    <citation type="submission" date="2023-04" db="EMBL/GenBank/DDBJ databases">
        <title>A chromosome-level genome assembly of the parasitoid wasp Eretmocerus hayati.</title>
        <authorList>
            <person name="Zhong Y."/>
            <person name="Liu S."/>
            <person name="Liu Y."/>
        </authorList>
    </citation>
    <scope>NUCLEOTIDE SEQUENCE</scope>
    <source>
        <strain evidence="1">ZJU_SS_LIU_2023</strain>
    </source>
</reference>
<proteinExistence type="predicted"/>
<keyword evidence="2" id="KW-1185">Reference proteome</keyword>
<accession>A0ACC2NYN7</accession>
<name>A0ACC2NYN7_9HYME</name>
<evidence type="ECO:0000313" key="2">
    <source>
        <dbReference type="Proteomes" id="UP001239111"/>
    </source>
</evidence>
<protein>
    <submittedName>
        <fullName evidence="1">Uncharacterized protein</fullName>
    </submittedName>
</protein>
<gene>
    <name evidence="1" type="ORF">QAD02_010501</name>
</gene>
<evidence type="ECO:0000313" key="1">
    <source>
        <dbReference type="EMBL" id="KAJ8674715.1"/>
    </source>
</evidence>
<comment type="caution">
    <text evidence="1">The sequence shown here is derived from an EMBL/GenBank/DDBJ whole genome shotgun (WGS) entry which is preliminary data.</text>
</comment>
<dbReference type="EMBL" id="CM056742">
    <property type="protein sequence ID" value="KAJ8674715.1"/>
    <property type="molecule type" value="Genomic_DNA"/>
</dbReference>
<sequence length="223" mass="24394">MENKQKSVFFRGARHKRTRFCISSTPGNGNGNSATSATTTANSHPDLAAPTLPRSEDVHANLLTVADHTRCRGSGTSSPESVPERNLVDNREVSRTPTIDVLAPVRAPEMKTVKSQSVPIRVMQLNCRRCQHVMGELHPLVAKRRVDLLILQEPHAKSPEGESPGSWTIRMGGLVIAIDSSERPWAAVSSCNRNLSLLEITKLSSSNCCVVEVNDWDVRSPLP</sequence>
<dbReference type="Proteomes" id="UP001239111">
    <property type="component" value="Chromosome 2"/>
</dbReference>
<organism evidence="1 2">
    <name type="scientific">Eretmocerus hayati</name>
    <dbReference type="NCBI Taxonomy" id="131215"/>
    <lineage>
        <taxon>Eukaryota</taxon>
        <taxon>Metazoa</taxon>
        <taxon>Ecdysozoa</taxon>
        <taxon>Arthropoda</taxon>
        <taxon>Hexapoda</taxon>
        <taxon>Insecta</taxon>
        <taxon>Pterygota</taxon>
        <taxon>Neoptera</taxon>
        <taxon>Endopterygota</taxon>
        <taxon>Hymenoptera</taxon>
        <taxon>Apocrita</taxon>
        <taxon>Proctotrupomorpha</taxon>
        <taxon>Chalcidoidea</taxon>
        <taxon>Aphelinidae</taxon>
        <taxon>Aphelininae</taxon>
        <taxon>Eretmocerus</taxon>
    </lineage>
</organism>